<keyword evidence="6" id="KW-0813">Transport</keyword>
<feature type="transmembrane region" description="Helical" evidence="7">
    <location>
        <begin position="246"/>
        <end position="263"/>
    </location>
</feature>
<dbReference type="Gene3D" id="1.10.3470.10">
    <property type="entry name" value="ABC transporter involved in vitamin B12 uptake, BtuC"/>
    <property type="match status" value="1"/>
</dbReference>
<evidence type="ECO:0000256" key="1">
    <source>
        <dbReference type="ARBA" id="ARBA00004141"/>
    </source>
</evidence>
<evidence type="ECO:0000313" key="8">
    <source>
        <dbReference type="EMBL" id="KKR33217.1"/>
    </source>
</evidence>
<proteinExistence type="inferred from homology"/>
<comment type="caution">
    <text evidence="8">The sequence shown here is derived from an EMBL/GenBank/DDBJ whole genome shotgun (WGS) entry which is preliminary data.</text>
</comment>
<organism evidence="8 9">
    <name type="scientific">Candidatus Falkowbacteria bacterium GW2011_GWF2_39_8</name>
    <dbReference type="NCBI Taxonomy" id="1618642"/>
    <lineage>
        <taxon>Bacteria</taxon>
        <taxon>Candidatus Falkowiibacteriota</taxon>
    </lineage>
</organism>
<dbReference type="GO" id="GO:0055085">
    <property type="term" value="P:transmembrane transport"/>
    <property type="evidence" value="ECO:0007669"/>
    <property type="project" value="InterPro"/>
</dbReference>
<reference evidence="8 9" key="1">
    <citation type="journal article" date="2015" name="Nature">
        <title>rRNA introns, odd ribosomes, and small enigmatic genomes across a large radiation of phyla.</title>
        <authorList>
            <person name="Brown C.T."/>
            <person name="Hug L.A."/>
            <person name="Thomas B.C."/>
            <person name="Sharon I."/>
            <person name="Castelle C.J."/>
            <person name="Singh A."/>
            <person name="Wilkins M.J."/>
            <person name="Williams K.H."/>
            <person name="Banfield J.F."/>
        </authorList>
    </citation>
    <scope>NUCLEOTIDE SEQUENCE [LARGE SCALE GENOMIC DNA]</scope>
</reference>
<comment type="subcellular location">
    <subcellularLocation>
        <location evidence="6">Cell membrane</location>
        <topology evidence="6">Multi-pass membrane protein</topology>
    </subcellularLocation>
    <subcellularLocation>
        <location evidence="1">Membrane</location>
        <topology evidence="1">Multi-pass membrane protein</topology>
    </subcellularLocation>
</comment>
<evidence type="ECO:0000256" key="4">
    <source>
        <dbReference type="ARBA" id="ARBA00022989"/>
    </source>
</evidence>
<keyword evidence="4 7" id="KW-1133">Transmembrane helix</keyword>
<comment type="similarity">
    <text evidence="2 6">Belongs to the ABC-3 integral membrane protein family.</text>
</comment>
<sequence>MLTEIFQYGFILRGLEAGVIVALVAPLIGIFLVLKRYSLVADTLAHVSLAGIALGMLLGINPVLTALGTSVIASLGIERLRNSKKISGDTALALFLFGSLALAVVILSFAHNLNSNIFNYLFGNIVTVTNNDIFIIFSLAIIVIIFLAMFYKELVYIAFDEDAARVSGVPARLVNNILIILSATTVSLAIPIVGVLLIGALIVIPVVTAIQLRKSFISTIVYAELVSLFSVVAGIILSFYMNLSTGGTIVLIMLAIFTFVFLIKRK</sequence>
<dbReference type="Proteomes" id="UP000034137">
    <property type="component" value="Unassembled WGS sequence"/>
</dbReference>
<evidence type="ECO:0000313" key="9">
    <source>
        <dbReference type="Proteomes" id="UP000034137"/>
    </source>
</evidence>
<dbReference type="PANTHER" id="PTHR30477">
    <property type="entry name" value="ABC-TRANSPORTER METAL-BINDING PROTEIN"/>
    <property type="match status" value="1"/>
</dbReference>
<dbReference type="PATRIC" id="fig|1618642.3.peg.324"/>
<feature type="transmembrane region" description="Helical" evidence="7">
    <location>
        <begin position="12"/>
        <end position="34"/>
    </location>
</feature>
<dbReference type="InterPro" id="IPR037294">
    <property type="entry name" value="ABC_BtuC-like"/>
</dbReference>
<feature type="transmembrane region" description="Helical" evidence="7">
    <location>
        <begin position="188"/>
        <end position="208"/>
    </location>
</feature>
<dbReference type="Pfam" id="PF00950">
    <property type="entry name" value="ABC-3"/>
    <property type="match status" value="1"/>
</dbReference>
<name>A0A0G0T5X0_9BACT</name>
<keyword evidence="5 7" id="KW-0472">Membrane</keyword>
<dbReference type="EMBL" id="LBXO01000012">
    <property type="protein sequence ID" value="KKR33217.1"/>
    <property type="molecule type" value="Genomic_DNA"/>
</dbReference>
<dbReference type="AlphaFoldDB" id="A0A0G0T5X0"/>
<accession>A0A0G0T5X0</accession>
<gene>
    <name evidence="8" type="ORF">UT64_C0012G0009</name>
</gene>
<keyword evidence="3 6" id="KW-0812">Transmembrane</keyword>
<evidence type="ECO:0000256" key="2">
    <source>
        <dbReference type="ARBA" id="ARBA00008034"/>
    </source>
</evidence>
<evidence type="ECO:0000256" key="6">
    <source>
        <dbReference type="RuleBase" id="RU003943"/>
    </source>
</evidence>
<feature type="transmembrane region" description="Helical" evidence="7">
    <location>
        <begin position="46"/>
        <end position="72"/>
    </location>
</feature>
<dbReference type="SUPFAM" id="SSF81345">
    <property type="entry name" value="ABC transporter involved in vitamin B12 uptake, BtuC"/>
    <property type="match status" value="1"/>
</dbReference>
<dbReference type="InterPro" id="IPR001626">
    <property type="entry name" value="ABC_TroCD"/>
</dbReference>
<evidence type="ECO:0000256" key="5">
    <source>
        <dbReference type="ARBA" id="ARBA00023136"/>
    </source>
</evidence>
<evidence type="ECO:0000256" key="7">
    <source>
        <dbReference type="SAM" id="Phobius"/>
    </source>
</evidence>
<evidence type="ECO:0000256" key="3">
    <source>
        <dbReference type="ARBA" id="ARBA00022692"/>
    </source>
</evidence>
<dbReference type="PANTHER" id="PTHR30477:SF0">
    <property type="entry name" value="METAL TRANSPORT SYSTEM MEMBRANE PROTEIN TM_0125-RELATED"/>
    <property type="match status" value="1"/>
</dbReference>
<feature type="transmembrane region" description="Helical" evidence="7">
    <location>
        <begin position="92"/>
        <end position="113"/>
    </location>
</feature>
<dbReference type="GO" id="GO:0043190">
    <property type="term" value="C:ATP-binding cassette (ABC) transporter complex"/>
    <property type="evidence" value="ECO:0007669"/>
    <property type="project" value="InterPro"/>
</dbReference>
<protein>
    <submittedName>
        <fullName evidence="8">ABC-3 protein</fullName>
    </submittedName>
</protein>
<feature type="transmembrane region" description="Helical" evidence="7">
    <location>
        <begin position="220"/>
        <end position="240"/>
    </location>
</feature>
<feature type="transmembrane region" description="Helical" evidence="7">
    <location>
        <begin position="133"/>
        <end position="151"/>
    </location>
</feature>